<feature type="region of interest" description="Disordered" evidence="1">
    <location>
        <begin position="58"/>
        <end position="142"/>
    </location>
</feature>
<reference evidence="2 3" key="1">
    <citation type="submission" date="2017-03" db="EMBL/GenBank/DDBJ databases">
        <title>Genomes of endolithic fungi from Antarctica.</title>
        <authorList>
            <person name="Coleine C."/>
            <person name="Masonjones S."/>
            <person name="Stajich J.E."/>
        </authorList>
    </citation>
    <scope>NUCLEOTIDE SEQUENCE [LARGE SCALE GENOMIC DNA]</scope>
    <source>
        <strain evidence="2 3">CCFEE 6314</strain>
    </source>
</reference>
<proteinExistence type="predicted"/>
<organism evidence="2 3">
    <name type="scientific">Exophiala mesophila</name>
    <name type="common">Black yeast-like fungus</name>
    <dbReference type="NCBI Taxonomy" id="212818"/>
    <lineage>
        <taxon>Eukaryota</taxon>
        <taxon>Fungi</taxon>
        <taxon>Dikarya</taxon>
        <taxon>Ascomycota</taxon>
        <taxon>Pezizomycotina</taxon>
        <taxon>Eurotiomycetes</taxon>
        <taxon>Chaetothyriomycetidae</taxon>
        <taxon>Chaetothyriales</taxon>
        <taxon>Herpotrichiellaceae</taxon>
        <taxon>Exophiala</taxon>
    </lineage>
</organism>
<feature type="compositionally biased region" description="Basic residues" evidence="1">
    <location>
        <begin position="102"/>
        <end position="117"/>
    </location>
</feature>
<protein>
    <recommendedName>
        <fullName evidence="4">AT hook motif protein</fullName>
    </recommendedName>
</protein>
<accession>A0A438N7E0</accession>
<sequence>MPMTWDENADARLFAGLLTTHDIAVDYKKLAAFMGNGCTPKAITHRISKIRSIAKTVTNTDNDNGIGTTTAAVASAAPTGKRQRDNTKATTAAKPDDSEKHPAKKQKCPAKPSKKTKAAPVMVKDEDSHDEDFEHDDNHHDN</sequence>
<evidence type="ECO:0000256" key="1">
    <source>
        <dbReference type="SAM" id="MobiDB-lite"/>
    </source>
</evidence>
<dbReference type="VEuPathDB" id="FungiDB:PV10_08483"/>
<evidence type="ECO:0000313" key="2">
    <source>
        <dbReference type="EMBL" id="RVX71683.1"/>
    </source>
</evidence>
<gene>
    <name evidence="2" type="ORF">B0A52_03867</name>
</gene>
<feature type="compositionally biased region" description="Low complexity" evidence="1">
    <location>
        <begin position="58"/>
        <end position="79"/>
    </location>
</feature>
<name>A0A438N7E0_EXOME</name>
<comment type="caution">
    <text evidence="2">The sequence shown here is derived from an EMBL/GenBank/DDBJ whole genome shotgun (WGS) entry which is preliminary data.</text>
</comment>
<dbReference type="OrthoDB" id="5418867at2759"/>
<evidence type="ECO:0000313" key="3">
    <source>
        <dbReference type="Proteomes" id="UP000288859"/>
    </source>
</evidence>
<evidence type="ECO:0008006" key="4">
    <source>
        <dbReference type="Google" id="ProtNLM"/>
    </source>
</evidence>
<dbReference type="AlphaFoldDB" id="A0A438N7E0"/>
<dbReference type="Proteomes" id="UP000288859">
    <property type="component" value="Unassembled WGS sequence"/>
</dbReference>
<dbReference type="EMBL" id="NAJM01000016">
    <property type="protein sequence ID" value="RVX71683.1"/>
    <property type="molecule type" value="Genomic_DNA"/>
</dbReference>